<sequence>MDHNIDPPTMDHSMDLPTIADNIDPLIMDPLTTDTSTIDHNIDAGSMGSTPTVKATPKALILCPTAETRNKLVSTLSDLERELGTNPPQCLLLPDPCILTHQKPNPYVPPINKFTHEGGTVLVLASFVAPSFFDNPESCTPPPEQRYSKFFLDVAGLLWEVGEFTKYDIYLSPRLETQGETQGTGHLLPRYEFNGLVLSVVRVQDAWYFPGYATIPDFADPTPKWTDTPIALASVERGQFGFVGDVAMERGSSLAALVMCGLLE</sequence>
<gene>
    <name evidence="1" type="ORF">NM208_g17115</name>
</gene>
<keyword evidence="2" id="KW-1185">Reference proteome</keyword>
<evidence type="ECO:0000313" key="1">
    <source>
        <dbReference type="EMBL" id="KAJ3500570.1"/>
    </source>
</evidence>
<name>A0ACC1R9M7_9HYPO</name>
<comment type="caution">
    <text evidence="1">The sequence shown here is derived from an EMBL/GenBank/DDBJ whole genome shotgun (WGS) entry which is preliminary data.</text>
</comment>
<evidence type="ECO:0000313" key="2">
    <source>
        <dbReference type="Proteomes" id="UP001148629"/>
    </source>
</evidence>
<protein>
    <submittedName>
        <fullName evidence="1">Uncharacterized protein</fullName>
    </submittedName>
</protein>
<dbReference type="Proteomes" id="UP001148629">
    <property type="component" value="Unassembled WGS sequence"/>
</dbReference>
<dbReference type="EMBL" id="JANRMS010005868">
    <property type="protein sequence ID" value="KAJ3500570.1"/>
    <property type="molecule type" value="Genomic_DNA"/>
</dbReference>
<accession>A0ACC1R9M7</accession>
<proteinExistence type="predicted"/>
<reference evidence="1" key="1">
    <citation type="submission" date="2022-08" db="EMBL/GenBank/DDBJ databases">
        <title>Genome Sequence of Fusarium decemcellulare.</title>
        <authorList>
            <person name="Buettner E."/>
        </authorList>
    </citation>
    <scope>NUCLEOTIDE SEQUENCE</scope>
    <source>
        <strain evidence="1">Babe19</strain>
    </source>
</reference>
<organism evidence="1 2">
    <name type="scientific">Fusarium decemcellulare</name>
    <dbReference type="NCBI Taxonomy" id="57161"/>
    <lineage>
        <taxon>Eukaryota</taxon>
        <taxon>Fungi</taxon>
        <taxon>Dikarya</taxon>
        <taxon>Ascomycota</taxon>
        <taxon>Pezizomycotina</taxon>
        <taxon>Sordariomycetes</taxon>
        <taxon>Hypocreomycetidae</taxon>
        <taxon>Hypocreales</taxon>
        <taxon>Nectriaceae</taxon>
        <taxon>Fusarium</taxon>
        <taxon>Fusarium decemcellulare species complex</taxon>
    </lineage>
</organism>